<keyword evidence="2" id="KW-1185">Reference proteome</keyword>
<name>A0A1I5N5U6_9BACT</name>
<gene>
    <name evidence="1" type="ORF">SAMN04515674_101614</name>
</gene>
<dbReference type="Proteomes" id="UP000199306">
    <property type="component" value="Unassembled WGS sequence"/>
</dbReference>
<dbReference type="EMBL" id="FOXH01000001">
    <property type="protein sequence ID" value="SFP17077.1"/>
    <property type="molecule type" value="Genomic_DNA"/>
</dbReference>
<dbReference type="STRING" id="1079859.SAMN04515674_101614"/>
<evidence type="ECO:0000313" key="1">
    <source>
        <dbReference type="EMBL" id="SFP17077.1"/>
    </source>
</evidence>
<reference evidence="1 2" key="1">
    <citation type="submission" date="2016-10" db="EMBL/GenBank/DDBJ databases">
        <authorList>
            <person name="de Groot N.N."/>
        </authorList>
    </citation>
    <scope>NUCLEOTIDE SEQUENCE [LARGE SCALE GENOMIC DNA]</scope>
    <source>
        <strain evidence="2">E92,LMG 26720,CCM 7988</strain>
    </source>
</reference>
<protein>
    <submittedName>
        <fullName evidence="1">Uncharacterized protein</fullName>
    </submittedName>
</protein>
<evidence type="ECO:0000313" key="2">
    <source>
        <dbReference type="Proteomes" id="UP000199306"/>
    </source>
</evidence>
<organism evidence="1 2">
    <name type="scientific">Pseudarcicella hirudinis</name>
    <dbReference type="NCBI Taxonomy" id="1079859"/>
    <lineage>
        <taxon>Bacteria</taxon>
        <taxon>Pseudomonadati</taxon>
        <taxon>Bacteroidota</taxon>
        <taxon>Cytophagia</taxon>
        <taxon>Cytophagales</taxon>
        <taxon>Flectobacillaceae</taxon>
        <taxon>Pseudarcicella</taxon>
    </lineage>
</organism>
<sequence>MEKIVEKYKLLVGLKITHQNFKQETDAVEDWLIIKPNAETEAIFKQNRMILRQVKDGFLVLIQTKNSTGDEKKPLFSVKDLVLVFELAFANPAIASQTALPLKTTKKYNFSNEKAGLAARNLASAPPVFNNALKYLAGEIVKDGTDYKMAVFDFTKPPDQERIKFQKISVWNNYVTTENLENVSVVNGFGRISIKISDSLGPSFSLLTLTTELISPTFEIRILNILS</sequence>
<dbReference type="RefSeq" id="WP_092011861.1">
    <property type="nucleotide sequence ID" value="NZ_FOXH01000001.1"/>
</dbReference>
<dbReference type="OrthoDB" id="5177801at2"/>
<dbReference type="AlphaFoldDB" id="A0A1I5N5U6"/>
<accession>A0A1I5N5U6</accession>
<proteinExistence type="predicted"/>